<dbReference type="InterPro" id="IPR059000">
    <property type="entry name" value="ATPase_P-type_domA"/>
</dbReference>
<evidence type="ECO:0000256" key="6">
    <source>
        <dbReference type="ARBA" id="ARBA00022741"/>
    </source>
</evidence>
<dbReference type="InterPro" id="IPR023299">
    <property type="entry name" value="ATPase_P-typ_cyto_dom_N"/>
</dbReference>
<dbReference type="CDD" id="cd02076">
    <property type="entry name" value="P-type_ATPase_H"/>
    <property type="match status" value="1"/>
</dbReference>
<dbReference type="PROSITE" id="PS00154">
    <property type="entry name" value="ATPASE_E1_E2"/>
    <property type="match status" value="1"/>
</dbReference>
<dbReference type="GO" id="GO:0120029">
    <property type="term" value="P:proton export across plasma membrane"/>
    <property type="evidence" value="ECO:0007669"/>
    <property type="project" value="InterPro"/>
</dbReference>
<evidence type="ECO:0000259" key="13">
    <source>
        <dbReference type="SMART" id="SM00831"/>
    </source>
</evidence>
<dbReference type="PANTHER" id="PTHR42861">
    <property type="entry name" value="CALCIUM-TRANSPORTING ATPASE"/>
    <property type="match status" value="1"/>
</dbReference>
<dbReference type="AlphaFoldDB" id="A0A7W6EI45"/>
<dbReference type="InterPro" id="IPR006534">
    <property type="entry name" value="P-type_ATPase_IIIA"/>
</dbReference>
<keyword evidence="6" id="KW-0547">Nucleotide-binding</keyword>
<dbReference type="FunFam" id="3.40.1110.10:FF:000005">
    <property type="entry name" value="Plasma membrane ATPase"/>
    <property type="match status" value="1"/>
</dbReference>
<dbReference type="GO" id="GO:0005524">
    <property type="term" value="F:ATP binding"/>
    <property type="evidence" value="ECO:0007669"/>
    <property type="project" value="UniProtKB-KW"/>
</dbReference>
<evidence type="ECO:0000256" key="10">
    <source>
        <dbReference type="ARBA" id="ARBA00022989"/>
    </source>
</evidence>
<evidence type="ECO:0000256" key="7">
    <source>
        <dbReference type="ARBA" id="ARBA00022840"/>
    </source>
</evidence>
<feature type="transmembrane region" description="Helical" evidence="12">
    <location>
        <begin position="799"/>
        <end position="820"/>
    </location>
</feature>
<dbReference type="Pfam" id="PF00122">
    <property type="entry name" value="E1-E2_ATPase"/>
    <property type="match status" value="1"/>
</dbReference>
<dbReference type="GO" id="GO:0008553">
    <property type="term" value="F:P-type proton-exporting transporter activity"/>
    <property type="evidence" value="ECO:0007669"/>
    <property type="project" value="InterPro"/>
</dbReference>
<dbReference type="Proteomes" id="UP000537592">
    <property type="component" value="Unassembled WGS sequence"/>
</dbReference>
<dbReference type="SUPFAM" id="SSF56784">
    <property type="entry name" value="HAD-like"/>
    <property type="match status" value="1"/>
</dbReference>
<dbReference type="RefSeq" id="WP_183753852.1">
    <property type="nucleotide sequence ID" value="NZ_JACICC010000007.1"/>
</dbReference>
<feature type="transmembrane region" description="Helical" evidence="12">
    <location>
        <begin position="107"/>
        <end position="123"/>
    </location>
</feature>
<dbReference type="SUPFAM" id="SSF81653">
    <property type="entry name" value="Calcium ATPase, transduction domain A"/>
    <property type="match status" value="1"/>
</dbReference>
<evidence type="ECO:0000313" key="15">
    <source>
        <dbReference type="Proteomes" id="UP000537592"/>
    </source>
</evidence>
<feature type="transmembrane region" description="Helical" evidence="12">
    <location>
        <begin position="725"/>
        <end position="748"/>
    </location>
</feature>
<dbReference type="Gene3D" id="1.20.1110.10">
    <property type="entry name" value="Calcium-transporting ATPase, transmembrane domain"/>
    <property type="match status" value="1"/>
</dbReference>
<keyword evidence="9" id="KW-1278">Translocase</keyword>
<dbReference type="SFLD" id="SFLDS00003">
    <property type="entry name" value="Haloacid_Dehalogenase"/>
    <property type="match status" value="1"/>
</dbReference>
<dbReference type="EMBL" id="JACICC010000007">
    <property type="protein sequence ID" value="MBB3810678.1"/>
    <property type="molecule type" value="Genomic_DNA"/>
</dbReference>
<feature type="transmembrane region" description="Helical" evidence="12">
    <location>
        <begin position="295"/>
        <end position="323"/>
    </location>
</feature>
<dbReference type="InterPro" id="IPR001757">
    <property type="entry name" value="P_typ_ATPase"/>
</dbReference>
<dbReference type="NCBIfam" id="TIGR01647">
    <property type="entry name" value="ATPase-IIIA_H"/>
    <property type="match status" value="1"/>
</dbReference>
<evidence type="ECO:0000256" key="2">
    <source>
        <dbReference type="ARBA" id="ARBA00008804"/>
    </source>
</evidence>
<dbReference type="InterPro" id="IPR044492">
    <property type="entry name" value="P_typ_ATPase_HD_dom"/>
</dbReference>
<dbReference type="SFLD" id="SFLDG00002">
    <property type="entry name" value="C1.7:_P-type_atpase_like"/>
    <property type="match status" value="1"/>
</dbReference>
<dbReference type="Pfam" id="PF00702">
    <property type="entry name" value="Hydrolase"/>
    <property type="match status" value="1"/>
</dbReference>
<dbReference type="GO" id="GO:0046872">
    <property type="term" value="F:metal ion binding"/>
    <property type="evidence" value="ECO:0007669"/>
    <property type="project" value="UniProtKB-KW"/>
</dbReference>
<evidence type="ECO:0000256" key="12">
    <source>
        <dbReference type="SAM" id="Phobius"/>
    </source>
</evidence>
<feature type="transmembrane region" description="Helical" evidence="12">
    <location>
        <begin position="79"/>
        <end position="101"/>
    </location>
</feature>
<dbReference type="PRINTS" id="PR00120">
    <property type="entry name" value="HATPASE"/>
</dbReference>
<evidence type="ECO:0000256" key="5">
    <source>
        <dbReference type="ARBA" id="ARBA00022723"/>
    </source>
</evidence>
<dbReference type="InterPro" id="IPR004014">
    <property type="entry name" value="ATPase_P-typ_cation-transptr_N"/>
</dbReference>
<feature type="transmembrane region" description="Helical" evidence="12">
    <location>
        <begin position="254"/>
        <end position="275"/>
    </location>
</feature>
<evidence type="ECO:0000256" key="8">
    <source>
        <dbReference type="ARBA" id="ARBA00022842"/>
    </source>
</evidence>
<feature type="domain" description="Cation-transporting P-type ATPase N-terminal" evidence="13">
    <location>
        <begin position="33"/>
        <end position="103"/>
    </location>
</feature>
<keyword evidence="11 12" id="KW-0472">Membrane</keyword>
<dbReference type="FunFam" id="2.70.150.10:FF:000042">
    <property type="entry name" value="Plasma membrane ATPase"/>
    <property type="match status" value="1"/>
</dbReference>
<dbReference type="InterPro" id="IPR023214">
    <property type="entry name" value="HAD_sf"/>
</dbReference>
<evidence type="ECO:0000256" key="9">
    <source>
        <dbReference type="ARBA" id="ARBA00022967"/>
    </source>
</evidence>
<dbReference type="PRINTS" id="PR00119">
    <property type="entry name" value="CATATPASE"/>
</dbReference>
<dbReference type="SMART" id="SM00831">
    <property type="entry name" value="Cation_ATPase_N"/>
    <property type="match status" value="1"/>
</dbReference>
<keyword evidence="10 12" id="KW-1133">Transmembrane helix</keyword>
<feature type="transmembrane region" description="Helical" evidence="12">
    <location>
        <begin position="768"/>
        <end position="787"/>
    </location>
</feature>
<feature type="transmembrane region" description="Helical" evidence="12">
    <location>
        <begin position="658"/>
        <end position="679"/>
    </location>
</feature>
<evidence type="ECO:0000313" key="14">
    <source>
        <dbReference type="EMBL" id="MBB3810678.1"/>
    </source>
</evidence>
<keyword evidence="15" id="KW-1185">Reference proteome</keyword>
<proteinExistence type="inferred from homology"/>
<dbReference type="Pfam" id="PF00690">
    <property type="entry name" value="Cation_ATPase_N"/>
    <property type="match status" value="1"/>
</dbReference>
<sequence>MSSTTSATLPAGSGAAAASSTDASATKKSTTLDAAGIANTFKTLQSSDKGLTSADAKQRLTKYGPNAIQAHEESRWKKLLGYFWSPIAWMIEAAAIISLLRQDWPDFIVVTALLLYNAAVGFWQDNKAASALAALKKGLALKAHVLRDGKWVEADAADLVPGDIVTVSGGEILPADLILFDGKYLSVDQAALTGESLPVSKKIGDSGYSGSIARQGSMTGVVTATGNNTFFGRTANLVASAGAKSHAEQAVTRIGDFLILLAILLAIILIGTQVGRDITGPGGWHWSEAGEIAQFVLVLLVASVPVALPAVMSVTMALGALALSRQKAIVSRLSAIEELAGVDVLCSDKTGTLTLNQLALQQPILFSGSTADELIVGAALATQSQSTDAIDQAVFKGLKDRKVLDQYKQVDFIPFDPVNKKTVGIVTGPDGKQIQFAKGAPQVIAALAGLQEGATEGDAKTYFGDVDDLARHGTRALGVARSDDEGKTWKLLGLLTLLDPPRPDAKTTIAQAKELGLSVKMVTGDDIAIGSEISQQLGLGTHLLVASDVFGKNVDPDHIPIDAARAVEQADGFGRVFPENKFEIVKALQERGHIVAMTGDGVNDAPALKQADCGVAVSGATDAARSAAALILTAPGLSTIVNAINESRAIFERITSYVYYRIAMTICIMFVVVLAYIVFDFQPLTAIMIVVLALLDDIPIMTIAYDNVEPSKKPVKWNMHRIVVFSSVMGLFALIQSFGLVVIAQYWIQDAGLQSWLHLDFPHLQTMLFLQLAAGGHLLLFVVRTRHSLFRPPYPSKPLFLAIVGTQIVAILICLFGVGLVPPLPWQFIGLVWIYVLVWMVVLDWIKLAYFKIADSREANSITKPIVAS</sequence>
<protein>
    <submittedName>
        <fullName evidence="14">H+-transporting ATPase</fullName>
    </submittedName>
</protein>
<dbReference type="Gene3D" id="2.70.150.10">
    <property type="entry name" value="Calcium-transporting ATPase, cytoplasmic transduction domain A"/>
    <property type="match status" value="1"/>
</dbReference>
<evidence type="ECO:0000256" key="3">
    <source>
        <dbReference type="ARBA" id="ARBA00022553"/>
    </source>
</evidence>
<dbReference type="SFLD" id="SFLDF00027">
    <property type="entry name" value="p-type_atpase"/>
    <property type="match status" value="1"/>
</dbReference>
<evidence type="ECO:0000256" key="1">
    <source>
        <dbReference type="ARBA" id="ARBA00004141"/>
    </source>
</evidence>
<dbReference type="InterPro" id="IPR008250">
    <property type="entry name" value="ATPase_P-typ_transduc_dom_A_sf"/>
</dbReference>
<gene>
    <name evidence="14" type="ORF">FHS81_002780</name>
</gene>
<feature type="transmembrane region" description="Helical" evidence="12">
    <location>
        <begin position="826"/>
        <end position="846"/>
    </location>
</feature>
<dbReference type="SUPFAM" id="SSF81665">
    <property type="entry name" value="Calcium ATPase, transmembrane domain M"/>
    <property type="match status" value="1"/>
</dbReference>
<keyword evidence="7" id="KW-0067">ATP-binding</keyword>
<dbReference type="NCBIfam" id="TIGR01494">
    <property type="entry name" value="ATPase_P-type"/>
    <property type="match status" value="2"/>
</dbReference>
<dbReference type="GO" id="GO:0016887">
    <property type="term" value="F:ATP hydrolysis activity"/>
    <property type="evidence" value="ECO:0007669"/>
    <property type="project" value="InterPro"/>
</dbReference>
<dbReference type="Gene3D" id="3.40.1110.10">
    <property type="entry name" value="Calcium-transporting ATPase, cytoplasmic domain N"/>
    <property type="match status" value="1"/>
</dbReference>
<keyword evidence="5" id="KW-0479">Metal-binding</keyword>
<name>A0A7W6EI45_9HYPH</name>
<dbReference type="InterPro" id="IPR036412">
    <property type="entry name" value="HAD-like_sf"/>
</dbReference>
<dbReference type="GO" id="GO:0016020">
    <property type="term" value="C:membrane"/>
    <property type="evidence" value="ECO:0007669"/>
    <property type="project" value="UniProtKB-SubCell"/>
</dbReference>
<evidence type="ECO:0000256" key="4">
    <source>
        <dbReference type="ARBA" id="ARBA00022692"/>
    </source>
</evidence>
<comment type="similarity">
    <text evidence="2">Belongs to the cation transport ATPase (P-type) (TC 3.A.3) family. Type IIIA subfamily.</text>
</comment>
<dbReference type="InterPro" id="IPR018303">
    <property type="entry name" value="ATPase_P-typ_P_site"/>
</dbReference>
<comment type="subcellular location">
    <subcellularLocation>
        <location evidence="1">Membrane</location>
        <topology evidence="1">Multi-pass membrane protein</topology>
    </subcellularLocation>
</comment>
<dbReference type="Gene3D" id="3.40.50.1000">
    <property type="entry name" value="HAD superfamily/HAD-like"/>
    <property type="match status" value="1"/>
</dbReference>
<organism evidence="14 15">
    <name type="scientific">Pseudochelatococcus contaminans</name>
    <dbReference type="NCBI Taxonomy" id="1538103"/>
    <lineage>
        <taxon>Bacteria</taxon>
        <taxon>Pseudomonadati</taxon>
        <taxon>Pseudomonadota</taxon>
        <taxon>Alphaproteobacteria</taxon>
        <taxon>Hyphomicrobiales</taxon>
        <taxon>Chelatococcaceae</taxon>
        <taxon>Pseudochelatococcus</taxon>
    </lineage>
</organism>
<feature type="transmembrane region" description="Helical" evidence="12">
    <location>
        <begin position="685"/>
        <end position="705"/>
    </location>
</feature>
<comment type="caution">
    <text evidence="14">The sequence shown here is derived from an EMBL/GenBank/DDBJ whole genome shotgun (WGS) entry which is preliminary data.</text>
</comment>
<keyword evidence="8" id="KW-0460">Magnesium</keyword>
<dbReference type="InterPro" id="IPR023298">
    <property type="entry name" value="ATPase_P-typ_TM_dom_sf"/>
</dbReference>
<keyword evidence="4 12" id="KW-0812">Transmembrane</keyword>
<evidence type="ECO:0000256" key="11">
    <source>
        <dbReference type="ARBA" id="ARBA00023136"/>
    </source>
</evidence>
<accession>A0A7W6EI45</accession>
<reference evidence="14 15" key="1">
    <citation type="submission" date="2020-08" db="EMBL/GenBank/DDBJ databases">
        <title>Genomic Encyclopedia of Type Strains, Phase IV (KMG-IV): sequencing the most valuable type-strain genomes for metagenomic binning, comparative biology and taxonomic classification.</title>
        <authorList>
            <person name="Goeker M."/>
        </authorList>
    </citation>
    <scope>NUCLEOTIDE SEQUENCE [LARGE SCALE GENOMIC DNA]</scope>
    <source>
        <strain evidence="14 15">DSM 28760</strain>
    </source>
</reference>
<keyword evidence="3" id="KW-0597">Phosphoprotein</keyword>
<dbReference type="FunFam" id="3.40.50.1000:FF:000211">
    <property type="entry name" value="Plasma membrane ATPase"/>
    <property type="match status" value="1"/>
</dbReference>
<dbReference type="SUPFAM" id="SSF81660">
    <property type="entry name" value="Metal cation-transporting ATPase, ATP-binding domain N"/>
    <property type="match status" value="1"/>
</dbReference>